<dbReference type="Proteomes" id="UP000308671">
    <property type="component" value="Unassembled WGS sequence"/>
</dbReference>
<name>A0A4S8QRE7_9HELO</name>
<organism evidence="1 2">
    <name type="scientific">Botrytis galanthina</name>
    <dbReference type="NCBI Taxonomy" id="278940"/>
    <lineage>
        <taxon>Eukaryota</taxon>
        <taxon>Fungi</taxon>
        <taxon>Dikarya</taxon>
        <taxon>Ascomycota</taxon>
        <taxon>Pezizomycotina</taxon>
        <taxon>Leotiomycetes</taxon>
        <taxon>Helotiales</taxon>
        <taxon>Sclerotiniaceae</taxon>
        <taxon>Botrytis</taxon>
    </lineage>
</organism>
<dbReference type="EMBL" id="PQXL01000317">
    <property type="protein sequence ID" value="THV47340.1"/>
    <property type="molecule type" value="Genomic_DNA"/>
</dbReference>
<dbReference type="AlphaFoldDB" id="A0A4S8QRE7"/>
<keyword evidence="2" id="KW-1185">Reference proteome</keyword>
<comment type="caution">
    <text evidence="1">The sequence shown here is derived from an EMBL/GenBank/DDBJ whole genome shotgun (WGS) entry which is preliminary data.</text>
</comment>
<protein>
    <submittedName>
        <fullName evidence="1">Uncharacterized protein</fullName>
    </submittedName>
</protein>
<evidence type="ECO:0000313" key="2">
    <source>
        <dbReference type="Proteomes" id="UP000308671"/>
    </source>
</evidence>
<evidence type="ECO:0000313" key="1">
    <source>
        <dbReference type="EMBL" id="THV47340.1"/>
    </source>
</evidence>
<dbReference type="OrthoDB" id="5428625at2759"/>
<proteinExistence type="predicted"/>
<accession>A0A4S8QRE7</accession>
<sequence length="81" mass="9254">MGVLINQRYNYQIILPYSEEALKALTVLQEEEDARGEGGVVVRGAAGDWRLETGDWRLETGDWRLKTQDSRLKTQDSIQSE</sequence>
<gene>
    <name evidence="1" type="ORF">BGAL_0317g00060</name>
</gene>
<reference evidence="1 2" key="1">
    <citation type="submission" date="2017-12" db="EMBL/GenBank/DDBJ databases">
        <title>Comparative genomics of Botrytis spp.</title>
        <authorList>
            <person name="Valero-Jimenez C.A."/>
            <person name="Tapia P."/>
            <person name="Veloso J."/>
            <person name="Silva-Moreno E."/>
            <person name="Staats M."/>
            <person name="Valdes J.H."/>
            <person name="Van Kan J.A.L."/>
        </authorList>
    </citation>
    <scope>NUCLEOTIDE SEQUENCE [LARGE SCALE GENOMIC DNA]</scope>
    <source>
        <strain evidence="1 2">MUCL435</strain>
    </source>
</reference>